<keyword evidence="3" id="KW-0731">Sigma factor</keyword>
<keyword evidence="2" id="KW-0805">Transcription regulation</keyword>
<proteinExistence type="inferred from homology"/>
<dbReference type="PANTHER" id="PTHR43133:SF32">
    <property type="entry name" value="BLR3042 PROTEIN"/>
    <property type="match status" value="1"/>
</dbReference>
<dbReference type="CDD" id="cd06171">
    <property type="entry name" value="Sigma70_r4"/>
    <property type="match status" value="1"/>
</dbReference>
<dbReference type="Gene3D" id="1.10.10.10">
    <property type="entry name" value="Winged helix-like DNA-binding domain superfamily/Winged helix DNA-binding domain"/>
    <property type="match status" value="1"/>
</dbReference>
<dbReference type="InterPro" id="IPR007627">
    <property type="entry name" value="RNA_pol_sigma70_r2"/>
</dbReference>
<name>A0A1I4YZU6_9GAMM</name>
<dbReference type="NCBIfam" id="TIGR02937">
    <property type="entry name" value="sigma70-ECF"/>
    <property type="match status" value="1"/>
</dbReference>
<sequence>MIQAMGEQEARMRESTASRKHCDRAPSDEHELALIRAVARGDRAAFGALHTRYHGLLMRFLVRSTSRRDLVEEVVNDTLWAVWRSASRFRGDSKPRSWVMAIAYRSLMKALRDRPLQAGAMPSTAADGGGDGMAELVDASSDIARAEARDWIRRGLDLLPTEQRVTLELAYFLGQSCEEIAVIMDCAVGTVKARMFHARVRLRNTLPALGGEPEPTNSPKTA</sequence>
<evidence type="ECO:0000313" key="8">
    <source>
        <dbReference type="EMBL" id="SFN43555.1"/>
    </source>
</evidence>
<feature type="domain" description="RNA polymerase sigma factor 70 region 4 type 2" evidence="7">
    <location>
        <begin position="150"/>
        <end position="202"/>
    </location>
</feature>
<evidence type="ECO:0000256" key="4">
    <source>
        <dbReference type="ARBA" id="ARBA00023163"/>
    </source>
</evidence>
<dbReference type="GO" id="GO:0016987">
    <property type="term" value="F:sigma factor activity"/>
    <property type="evidence" value="ECO:0007669"/>
    <property type="project" value="UniProtKB-KW"/>
</dbReference>
<dbReference type="InterPro" id="IPR036388">
    <property type="entry name" value="WH-like_DNA-bd_sf"/>
</dbReference>
<feature type="region of interest" description="Disordered" evidence="5">
    <location>
        <begin position="1"/>
        <end position="25"/>
    </location>
</feature>
<feature type="compositionally biased region" description="Basic and acidic residues" evidence="5">
    <location>
        <begin position="8"/>
        <end position="17"/>
    </location>
</feature>
<evidence type="ECO:0000256" key="3">
    <source>
        <dbReference type="ARBA" id="ARBA00023082"/>
    </source>
</evidence>
<evidence type="ECO:0000256" key="1">
    <source>
        <dbReference type="ARBA" id="ARBA00010641"/>
    </source>
</evidence>
<dbReference type="GO" id="GO:0006352">
    <property type="term" value="P:DNA-templated transcription initiation"/>
    <property type="evidence" value="ECO:0007669"/>
    <property type="project" value="InterPro"/>
</dbReference>
<dbReference type="SUPFAM" id="SSF88659">
    <property type="entry name" value="Sigma3 and sigma4 domains of RNA polymerase sigma factors"/>
    <property type="match status" value="1"/>
</dbReference>
<dbReference type="STRING" id="578942.SAMN05216289_12148"/>
<dbReference type="EMBL" id="FOVF01000021">
    <property type="protein sequence ID" value="SFN43555.1"/>
    <property type="molecule type" value="Genomic_DNA"/>
</dbReference>
<dbReference type="InterPro" id="IPR013325">
    <property type="entry name" value="RNA_pol_sigma_r2"/>
</dbReference>
<dbReference type="Proteomes" id="UP000198575">
    <property type="component" value="Unassembled WGS sequence"/>
</dbReference>
<dbReference type="AlphaFoldDB" id="A0A1I4YZU6"/>
<dbReference type="SUPFAM" id="SSF88946">
    <property type="entry name" value="Sigma2 domain of RNA polymerase sigma factors"/>
    <property type="match status" value="1"/>
</dbReference>
<evidence type="ECO:0000259" key="7">
    <source>
        <dbReference type="Pfam" id="PF08281"/>
    </source>
</evidence>
<evidence type="ECO:0000313" key="9">
    <source>
        <dbReference type="Proteomes" id="UP000198575"/>
    </source>
</evidence>
<reference evidence="8 9" key="1">
    <citation type="submission" date="2016-10" db="EMBL/GenBank/DDBJ databases">
        <authorList>
            <person name="de Groot N.N."/>
        </authorList>
    </citation>
    <scope>NUCLEOTIDE SEQUENCE [LARGE SCALE GENOMIC DNA]</scope>
    <source>
        <strain evidence="8 9">CGMCC 1.7659</strain>
    </source>
</reference>
<dbReference type="Pfam" id="PF08281">
    <property type="entry name" value="Sigma70_r4_2"/>
    <property type="match status" value="1"/>
</dbReference>
<feature type="domain" description="RNA polymerase sigma-70 region 2" evidence="6">
    <location>
        <begin position="50"/>
        <end position="114"/>
    </location>
</feature>
<dbReference type="PANTHER" id="PTHR43133">
    <property type="entry name" value="RNA POLYMERASE ECF-TYPE SIGMA FACTO"/>
    <property type="match status" value="1"/>
</dbReference>
<dbReference type="InterPro" id="IPR014284">
    <property type="entry name" value="RNA_pol_sigma-70_dom"/>
</dbReference>
<dbReference type="Gene3D" id="1.10.1740.10">
    <property type="match status" value="1"/>
</dbReference>
<dbReference type="InterPro" id="IPR039425">
    <property type="entry name" value="RNA_pol_sigma-70-like"/>
</dbReference>
<accession>A0A1I4YZU6</accession>
<evidence type="ECO:0000256" key="5">
    <source>
        <dbReference type="SAM" id="MobiDB-lite"/>
    </source>
</evidence>
<protein>
    <submittedName>
        <fullName evidence="8">RNA polymerase sigma-70 factor, ECF subfamily</fullName>
    </submittedName>
</protein>
<organism evidence="8 9">
    <name type="scientific">Dokdonella immobilis</name>
    <dbReference type="NCBI Taxonomy" id="578942"/>
    <lineage>
        <taxon>Bacteria</taxon>
        <taxon>Pseudomonadati</taxon>
        <taxon>Pseudomonadota</taxon>
        <taxon>Gammaproteobacteria</taxon>
        <taxon>Lysobacterales</taxon>
        <taxon>Rhodanobacteraceae</taxon>
        <taxon>Dokdonella</taxon>
    </lineage>
</organism>
<evidence type="ECO:0000259" key="6">
    <source>
        <dbReference type="Pfam" id="PF04542"/>
    </source>
</evidence>
<evidence type="ECO:0000256" key="2">
    <source>
        <dbReference type="ARBA" id="ARBA00023015"/>
    </source>
</evidence>
<keyword evidence="9" id="KW-1185">Reference proteome</keyword>
<dbReference type="Pfam" id="PF04542">
    <property type="entry name" value="Sigma70_r2"/>
    <property type="match status" value="1"/>
</dbReference>
<dbReference type="InterPro" id="IPR013249">
    <property type="entry name" value="RNA_pol_sigma70_r4_t2"/>
</dbReference>
<dbReference type="GO" id="GO:0003677">
    <property type="term" value="F:DNA binding"/>
    <property type="evidence" value="ECO:0007669"/>
    <property type="project" value="InterPro"/>
</dbReference>
<keyword evidence="4" id="KW-0804">Transcription</keyword>
<gene>
    <name evidence="8" type="ORF">SAMN05216289_12148</name>
</gene>
<comment type="similarity">
    <text evidence="1">Belongs to the sigma-70 factor family. ECF subfamily.</text>
</comment>
<dbReference type="InterPro" id="IPR013324">
    <property type="entry name" value="RNA_pol_sigma_r3/r4-like"/>
</dbReference>